<dbReference type="EMBL" id="LJOD01000030">
    <property type="protein sequence ID" value="KPE49012.1"/>
    <property type="molecule type" value="Genomic_DNA"/>
</dbReference>
<accession>A0A0N0ITT5</accession>
<organism evidence="1 2">
    <name type="scientific">Chryseobacterium indologenes</name>
    <name type="common">Flavobacterium indologenes</name>
    <dbReference type="NCBI Taxonomy" id="253"/>
    <lineage>
        <taxon>Bacteria</taxon>
        <taxon>Pseudomonadati</taxon>
        <taxon>Bacteroidota</taxon>
        <taxon>Flavobacteriia</taxon>
        <taxon>Flavobacteriales</taxon>
        <taxon>Weeksellaceae</taxon>
        <taxon>Chryseobacterium group</taxon>
        <taxon>Chryseobacterium</taxon>
    </lineage>
</organism>
<protein>
    <submittedName>
        <fullName evidence="1">Uncharacterized protein</fullName>
    </submittedName>
</protein>
<evidence type="ECO:0000313" key="1">
    <source>
        <dbReference type="EMBL" id="KPE49012.1"/>
    </source>
</evidence>
<reference evidence="2" key="2">
    <citation type="submission" date="2015-09" db="EMBL/GenBank/DDBJ databases">
        <title>Draft genome sequence of a multidrug-resistant Chryseobacterium indologenes isolate from Malaysia.</title>
        <authorList>
            <person name="Yu C.Y."/>
            <person name="Ang G.Y."/>
            <person name="Chan K.-G."/>
        </authorList>
    </citation>
    <scope>NUCLEOTIDE SEQUENCE [LARGE SCALE GENOMIC DNA]</scope>
    <source>
        <strain evidence="2">CI_885</strain>
    </source>
</reference>
<comment type="caution">
    <text evidence="1">The sequence shown here is derived from an EMBL/GenBank/DDBJ whole genome shotgun (WGS) entry which is preliminary data.</text>
</comment>
<evidence type="ECO:0000313" key="2">
    <source>
        <dbReference type="Proteomes" id="UP000037953"/>
    </source>
</evidence>
<reference evidence="1 2" key="1">
    <citation type="journal article" date="2015" name="Genom Data">
        <title>Draft genome sequence of a multidrug-resistant Chryseobacterium indologenes isolate from Malaysia.</title>
        <authorList>
            <person name="Yu C.Y."/>
            <person name="Ang G.Y."/>
            <person name="Cheng H.J."/>
            <person name="Cheong Y.M."/>
            <person name="Yin W.F."/>
            <person name="Chan K.G."/>
        </authorList>
    </citation>
    <scope>NUCLEOTIDE SEQUENCE [LARGE SCALE GENOMIC DNA]</scope>
    <source>
        <strain evidence="1 2">CI_885</strain>
    </source>
</reference>
<dbReference type="AlphaFoldDB" id="A0A0N0ITT5"/>
<gene>
    <name evidence="1" type="ORF">AOB46_22295</name>
</gene>
<name>A0A0N0ITT5_CHRID</name>
<dbReference type="Proteomes" id="UP000037953">
    <property type="component" value="Unassembled WGS sequence"/>
</dbReference>
<proteinExistence type="predicted"/>
<sequence length="161" mass="18624">MISGSVFSQKLKQADHENQKKDTVILFNKRIIINTPAIMGNGPFETENILEIEDRGTMKILKFSSLSNGNSSWLYIQNKGNKIYSTKELNYSNGIYQKRLKKNDFDYLPATRICTKKRLVMVDKSISLADFFRFTPDDCYKCPITISVDDCIKNGKIKYKW</sequence>
<dbReference type="PATRIC" id="fig|253.9.peg.3214"/>